<gene>
    <name evidence="3" type="ORF">ODALV1_LOCUS19524</name>
</gene>
<feature type="chain" id="PRO_5046534172" evidence="2">
    <location>
        <begin position="20"/>
        <end position="214"/>
    </location>
</feature>
<organism evidence="3 4">
    <name type="scientific">Orchesella dallaii</name>
    <dbReference type="NCBI Taxonomy" id="48710"/>
    <lineage>
        <taxon>Eukaryota</taxon>
        <taxon>Metazoa</taxon>
        <taxon>Ecdysozoa</taxon>
        <taxon>Arthropoda</taxon>
        <taxon>Hexapoda</taxon>
        <taxon>Collembola</taxon>
        <taxon>Entomobryomorpha</taxon>
        <taxon>Entomobryoidea</taxon>
        <taxon>Orchesellidae</taxon>
        <taxon>Orchesellinae</taxon>
        <taxon>Orchesella</taxon>
    </lineage>
</organism>
<feature type="region of interest" description="Disordered" evidence="1">
    <location>
        <begin position="189"/>
        <end position="214"/>
    </location>
</feature>
<evidence type="ECO:0000313" key="3">
    <source>
        <dbReference type="EMBL" id="CAL8121756.1"/>
    </source>
</evidence>
<dbReference type="EMBL" id="CAXLJM020000066">
    <property type="protein sequence ID" value="CAL8121756.1"/>
    <property type="molecule type" value="Genomic_DNA"/>
</dbReference>
<keyword evidence="2" id="KW-0732">Signal</keyword>
<feature type="signal peptide" evidence="2">
    <location>
        <begin position="1"/>
        <end position="19"/>
    </location>
</feature>
<evidence type="ECO:0000313" key="4">
    <source>
        <dbReference type="Proteomes" id="UP001642540"/>
    </source>
</evidence>
<accession>A0ABP1R778</accession>
<proteinExistence type="predicted"/>
<protein>
    <submittedName>
        <fullName evidence="3">Uncharacterized protein</fullName>
    </submittedName>
</protein>
<keyword evidence="4" id="KW-1185">Reference proteome</keyword>
<feature type="compositionally biased region" description="Basic and acidic residues" evidence="1">
    <location>
        <begin position="205"/>
        <end position="214"/>
    </location>
</feature>
<reference evidence="3 4" key="1">
    <citation type="submission" date="2024-08" db="EMBL/GenBank/DDBJ databases">
        <authorList>
            <person name="Cucini C."/>
            <person name="Frati F."/>
        </authorList>
    </citation>
    <scope>NUCLEOTIDE SEQUENCE [LARGE SCALE GENOMIC DNA]</scope>
</reference>
<dbReference type="Proteomes" id="UP001642540">
    <property type="component" value="Unassembled WGS sequence"/>
</dbReference>
<comment type="caution">
    <text evidence="3">The sequence shown here is derived from an EMBL/GenBank/DDBJ whole genome shotgun (WGS) entry which is preliminary data.</text>
</comment>
<evidence type="ECO:0000256" key="1">
    <source>
        <dbReference type="SAM" id="MobiDB-lite"/>
    </source>
</evidence>
<sequence length="214" mass="20647">MVKATCCVLLLGILLGVKGESTFAGSSVTSDSSGTRSVLVTGRNGAGGVIQSRFGGGGSGVAVGSGSGSGGTYASTGGGPVGAFAGPAGVYAGPGGAYAGAGGAYASAGGAYAGAGRFGFPYWNGGGGSYASSSAGGSPGYYPYPYDPYAYGGGYNNGGDGVGVYSSSDSNGINTRFASVGRGGQATIVEQNGDEPPRVYNYRGANRDADEYDN</sequence>
<evidence type="ECO:0000256" key="2">
    <source>
        <dbReference type="SAM" id="SignalP"/>
    </source>
</evidence>
<name>A0ABP1R778_9HEXA</name>